<dbReference type="AlphaFoldDB" id="A0A8C4TL11"/>
<dbReference type="InterPro" id="IPR002957">
    <property type="entry name" value="Keratin_I"/>
</dbReference>
<evidence type="ECO:0000256" key="2">
    <source>
        <dbReference type="ARBA" id="ARBA00023054"/>
    </source>
</evidence>
<name>A0A8C4TL11_ERPCA</name>
<dbReference type="GO" id="GO:0005882">
    <property type="term" value="C:intermediate filament"/>
    <property type="evidence" value="ECO:0007669"/>
    <property type="project" value="UniProtKB-KW"/>
</dbReference>
<evidence type="ECO:0000313" key="5">
    <source>
        <dbReference type="Ensembl" id="ENSECRP00000033300.1"/>
    </source>
</evidence>
<dbReference type="Ensembl" id="ENSECRT00000034028.1">
    <property type="protein sequence ID" value="ENSECRP00000033300.1"/>
    <property type="gene ID" value="ENSECRG00000022541.1"/>
</dbReference>
<dbReference type="GeneTree" id="ENSGT00980000203052"/>
<dbReference type="PANTHER" id="PTHR23239">
    <property type="entry name" value="INTERMEDIATE FILAMENT"/>
    <property type="match status" value="1"/>
</dbReference>
<protein>
    <recommendedName>
        <fullName evidence="4">IF rod domain-containing protein</fullName>
    </recommendedName>
</protein>
<dbReference type="Proteomes" id="UP000694620">
    <property type="component" value="Unassembled WGS sequence"/>
</dbReference>
<feature type="coiled-coil region" evidence="3">
    <location>
        <begin position="25"/>
        <end position="66"/>
    </location>
</feature>
<dbReference type="PROSITE" id="PS51842">
    <property type="entry name" value="IF_ROD_2"/>
    <property type="match status" value="1"/>
</dbReference>
<evidence type="ECO:0000313" key="6">
    <source>
        <dbReference type="Proteomes" id="UP000694620"/>
    </source>
</evidence>
<evidence type="ECO:0000256" key="1">
    <source>
        <dbReference type="ARBA" id="ARBA00022754"/>
    </source>
</evidence>
<keyword evidence="1" id="KW-0403">Intermediate filament</keyword>
<evidence type="ECO:0000256" key="3">
    <source>
        <dbReference type="SAM" id="Coils"/>
    </source>
</evidence>
<dbReference type="SUPFAM" id="SSF64593">
    <property type="entry name" value="Intermediate filament protein, coiled coil region"/>
    <property type="match status" value="1"/>
</dbReference>
<dbReference type="GO" id="GO:0005198">
    <property type="term" value="F:structural molecule activity"/>
    <property type="evidence" value="ECO:0007669"/>
    <property type="project" value="InterPro"/>
</dbReference>
<sequence length="123" mass="14142">GVTAEPTAFSGGFWLSSRISGVPFMLNEKQQMQSLNDRLATYLDKVRTLEATNKDLENKLKDFCTSKVVSRDFTLYQEQLKPLRDQVYILCGMFESKTSHCRYRLVRPSQVLCKLSLTVKLIK</sequence>
<organism evidence="5 6">
    <name type="scientific">Erpetoichthys calabaricus</name>
    <name type="common">Rope fish</name>
    <name type="synonym">Calamoichthys calabaricus</name>
    <dbReference type="NCBI Taxonomy" id="27687"/>
    <lineage>
        <taxon>Eukaryota</taxon>
        <taxon>Metazoa</taxon>
        <taxon>Chordata</taxon>
        <taxon>Craniata</taxon>
        <taxon>Vertebrata</taxon>
        <taxon>Euteleostomi</taxon>
        <taxon>Actinopterygii</taxon>
        <taxon>Polypteriformes</taxon>
        <taxon>Polypteridae</taxon>
        <taxon>Erpetoichthys</taxon>
    </lineage>
</organism>
<accession>A0A8C4TL11</accession>
<dbReference type="Pfam" id="PF00038">
    <property type="entry name" value="Filament"/>
    <property type="match status" value="1"/>
</dbReference>
<keyword evidence="2 3" id="KW-0175">Coiled coil</keyword>
<proteinExistence type="predicted"/>
<dbReference type="PANTHER" id="PTHR23239:SF366">
    <property type="entry name" value="KERATIN, TYPE I CYTOSKELETAL 47 KDA"/>
    <property type="match status" value="1"/>
</dbReference>
<reference evidence="5" key="2">
    <citation type="submission" date="2025-09" db="UniProtKB">
        <authorList>
            <consortium name="Ensembl"/>
        </authorList>
    </citation>
    <scope>IDENTIFICATION</scope>
</reference>
<evidence type="ECO:0000259" key="4">
    <source>
        <dbReference type="PROSITE" id="PS51842"/>
    </source>
</evidence>
<reference evidence="5" key="1">
    <citation type="submission" date="2025-08" db="UniProtKB">
        <authorList>
            <consortium name="Ensembl"/>
        </authorList>
    </citation>
    <scope>IDENTIFICATION</scope>
</reference>
<keyword evidence="6" id="KW-1185">Reference proteome</keyword>
<dbReference type="InterPro" id="IPR039008">
    <property type="entry name" value="IF_rod_dom"/>
</dbReference>
<feature type="domain" description="IF rod" evidence="4">
    <location>
        <begin position="28"/>
        <end position="123"/>
    </location>
</feature>